<dbReference type="InterPro" id="IPR000742">
    <property type="entry name" value="EGF"/>
</dbReference>
<feature type="domain" description="Laminin G" evidence="11">
    <location>
        <begin position="1"/>
        <end position="123"/>
    </location>
</feature>
<dbReference type="InterPro" id="IPR001791">
    <property type="entry name" value="Laminin_G"/>
</dbReference>
<feature type="region of interest" description="Disordered" evidence="9">
    <location>
        <begin position="783"/>
        <end position="815"/>
    </location>
</feature>
<dbReference type="RefSeq" id="XP_013396316.1">
    <property type="nucleotide sequence ID" value="XM_013540862.1"/>
</dbReference>
<evidence type="ECO:0000256" key="5">
    <source>
        <dbReference type="ARBA" id="ARBA00022989"/>
    </source>
</evidence>
<keyword evidence="3 10" id="KW-0812">Transmembrane</keyword>
<evidence type="ECO:0000313" key="13">
    <source>
        <dbReference type="Proteomes" id="UP000085678"/>
    </source>
</evidence>
<dbReference type="Pfam" id="PF01034">
    <property type="entry name" value="Syndecan"/>
    <property type="match status" value="1"/>
</dbReference>
<feature type="domain" description="EGF-like" evidence="12">
    <location>
        <begin position="548"/>
        <end position="585"/>
    </location>
</feature>
<feature type="domain" description="Laminin G" evidence="11">
    <location>
        <begin position="590"/>
        <end position="766"/>
    </location>
</feature>
<proteinExistence type="predicted"/>
<evidence type="ECO:0000256" key="4">
    <source>
        <dbReference type="ARBA" id="ARBA00022737"/>
    </source>
</evidence>
<reference evidence="14" key="1">
    <citation type="submission" date="2025-08" db="UniProtKB">
        <authorList>
            <consortium name="RefSeq"/>
        </authorList>
    </citation>
    <scope>IDENTIFICATION</scope>
    <source>
        <tissue evidence="14">Gonads</tissue>
    </source>
</reference>
<dbReference type="InterPro" id="IPR027789">
    <property type="entry name" value="Syndecan/Neurexin_dom"/>
</dbReference>
<feature type="domain" description="Laminin G" evidence="11">
    <location>
        <begin position="351"/>
        <end position="552"/>
    </location>
</feature>
<feature type="domain" description="EGF-like" evidence="12">
    <location>
        <begin position="311"/>
        <end position="348"/>
    </location>
</feature>
<evidence type="ECO:0000256" key="3">
    <source>
        <dbReference type="ARBA" id="ARBA00022692"/>
    </source>
</evidence>
<keyword evidence="13" id="KW-1185">Reference proteome</keyword>
<feature type="region of interest" description="Disordered" evidence="9">
    <location>
        <begin position="821"/>
        <end position="840"/>
    </location>
</feature>
<evidence type="ECO:0000259" key="11">
    <source>
        <dbReference type="PROSITE" id="PS50025"/>
    </source>
</evidence>
<comment type="subcellular location">
    <subcellularLocation>
        <location evidence="1">Membrane</location>
        <topology evidence="1">Single-pass type I membrane protein</topology>
    </subcellularLocation>
</comment>
<feature type="region of interest" description="Disordered" evidence="9">
    <location>
        <begin position="1029"/>
        <end position="1053"/>
    </location>
</feature>
<keyword evidence="6 10" id="KW-0472">Membrane</keyword>
<evidence type="ECO:0000256" key="2">
    <source>
        <dbReference type="ARBA" id="ARBA00022536"/>
    </source>
</evidence>
<dbReference type="Pfam" id="PF00008">
    <property type="entry name" value="EGF"/>
    <property type="match status" value="2"/>
</dbReference>
<sequence length="1059" mass="114725">MVSVNLGAGEFQHPVLTEKYNDNQWHHVVVERRSREIAILVDGLLQQTGATTGVFSMLSSNVLYVGGSANTFKLTQGKVNSNFRGCLKKVTYKADSISLDITELARTKHDLINIKGDVLFDKCENLVHSTPVTFATPESMVKVPYALAQKSGVITFQFQTNERNGLLMYSGSVQGSSDFFGLELLEGYLYLVLDLGSGAIKIQASTLMVTDGLPHKVMVTYNGKQGKVSVDGVEVEYTTKGNSEQLDLDGTLYIGAAAEGSQLPREMWVGSLGYGYVGCMQDVFIDGKVKDLSKFAEEQEIHGMTQECHPTRHQCTARPCLHDGICTEGWNRFLCDCSATGYFGPSCNEAATTLSFNGEQYVKISLPQESRAEAEDISLRFKTRRQGGLLFATLSQKTSDKMVLTLEGGRARLDVNLGSGSTTLYVGSGLSDDQWHTVHIRRRLTNIQLRVDRDIVENGKLVGAATLLRVNNLYLGSYTSGTEDGSKILDIDAIAAGGMQSDEESRHSNFAGQMQQFIFNKKPYFELAQTEAMSSFIEVTADFADTGPDATCSPNSCDNRGRCVQNWDTYVCNCDMTSFSGARCNEESIAYRFGDSRPGLIMFTYPESERPDTQTDHLAVGFSTTTNQERTTLLQVISGNSNDFVELELVNGIIFALYNMGTIPHPIGDTFTKVNDGKYHIVRFTRAGANSTIQVDDEPIQTKHPPGAQLGVFNNQAQIYVGGKMGRDGSIEAPFKGTMAGLVFNGKRVLDLAESNDAKITILGDVEKTNITSLLPVKITQATSQPAISTPPYSKSKNVQSTSPMKTTPYGSHTTDDIVFTGSGCSSDDEDCTNGSGSTDDIVIPTVEVSTPPILEVVTSRKPHSTTTPLPVTTSDCKEDEEDCGSGSGEGTTPDIFLPVPEVTPETTSPTEKTHQPETSSAGIQSTKSTTANPVVDTSLDGLTKTVIYETSRTVPVSTKTPPEGENTGQTLGGGGIHLGGMNIAVIIGIIVGVLVALLILIFIIYKVKKRSNGSYKIDESKNYADVKQPLQANGDKTHHVNGSSPAKTKKGDVKEWYV</sequence>
<evidence type="ECO:0000256" key="9">
    <source>
        <dbReference type="SAM" id="MobiDB-lite"/>
    </source>
</evidence>
<evidence type="ECO:0000256" key="10">
    <source>
        <dbReference type="SAM" id="Phobius"/>
    </source>
</evidence>
<feature type="domain" description="Laminin G" evidence="11">
    <location>
        <begin position="130"/>
        <end position="308"/>
    </location>
</feature>
<keyword evidence="2 8" id="KW-0245">EGF-like domain</keyword>
<comment type="caution">
    <text evidence="8">Lacks conserved residue(s) required for the propagation of feature annotation.</text>
</comment>
<dbReference type="PANTHER" id="PTHR15036">
    <property type="entry name" value="PIKACHURIN-LIKE PROTEIN"/>
    <property type="match status" value="1"/>
</dbReference>
<organism evidence="13 14">
    <name type="scientific">Lingula anatina</name>
    <name type="common">Brachiopod</name>
    <name type="synonym">Lingula unguis</name>
    <dbReference type="NCBI Taxonomy" id="7574"/>
    <lineage>
        <taxon>Eukaryota</taxon>
        <taxon>Metazoa</taxon>
        <taxon>Spiralia</taxon>
        <taxon>Lophotrochozoa</taxon>
        <taxon>Brachiopoda</taxon>
        <taxon>Linguliformea</taxon>
        <taxon>Lingulata</taxon>
        <taxon>Lingulida</taxon>
        <taxon>Linguloidea</taxon>
        <taxon>Lingulidae</taxon>
        <taxon>Lingula</taxon>
    </lineage>
</organism>
<feature type="compositionally biased region" description="Polar residues" evidence="9">
    <location>
        <begin position="917"/>
        <end position="933"/>
    </location>
</feature>
<evidence type="ECO:0000256" key="7">
    <source>
        <dbReference type="ARBA" id="ARBA00023157"/>
    </source>
</evidence>
<dbReference type="SMART" id="SM00282">
    <property type="entry name" value="LamG"/>
    <property type="match status" value="4"/>
</dbReference>
<evidence type="ECO:0000259" key="12">
    <source>
        <dbReference type="PROSITE" id="PS50026"/>
    </source>
</evidence>
<keyword evidence="7" id="KW-1015">Disulfide bond</keyword>
<dbReference type="InterPro" id="IPR013320">
    <property type="entry name" value="ConA-like_dom_sf"/>
</dbReference>
<dbReference type="Gene3D" id="2.60.120.200">
    <property type="match status" value="4"/>
</dbReference>
<dbReference type="GeneID" id="106163306"/>
<evidence type="ECO:0000256" key="8">
    <source>
        <dbReference type="PROSITE-ProRule" id="PRU00076"/>
    </source>
</evidence>
<dbReference type="PROSITE" id="PS50026">
    <property type="entry name" value="EGF_3"/>
    <property type="match status" value="2"/>
</dbReference>
<feature type="compositionally biased region" description="Polar residues" evidence="9">
    <location>
        <begin position="783"/>
        <end position="813"/>
    </location>
</feature>
<dbReference type="FunFam" id="2.10.25.10:FF:000029">
    <property type="entry name" value="neurexin-1 isoform X1"/>
    <property type="match status" value="1"/>
</dbReference>
<dbReference type="OrthoDB" id="6275838at2759"/>
<evidence type="ECO:0000256" key="6">
    <source>
        <dbReference type="ARBA" id="ARBA00023136"/>
    </source>
</evidence>
<dbReference type="SUPFAM" id="SSF49899">
    <property type="entry name" value="Concanavalin A-like lectins/glucanases"/>
    <property type="match status" value="4"/>
</dbReference>
<accession>A0A1S3IEN3</accession>
<keyword evidence="5 10" id="KW-1133">Transmembrane helix</keyword>
<gene>
    <name evidence="14" type="primary">LOC106163306</name>
</gene>
<dbReference type="FunFam" id="2.10.25.10:FF:000015">
    <property type="entry name" value="neurexin-1 isoform X1"/>
    <property type="match status" value="1"/>
</dbReference>
<dbReference type="CDD" id="cd00054">
    <property type="entry name" value="EGF_CA"/>
    <property type="match status" value="2"/>
</dbReference>
<protein>
    <submittedName>
        <fullName evidence="14">Neurexin-1b-like isoform X2</fullName>
    </submittedName>
</protein>
<evidence type="ECO:0000256" key="1">
    <source>
        <dbReference type="ARBA" id="ARBA00004479"/>
    </source>
</evidence>
<dbReference type="Gene3D" id="2.10.25.10">
    <property type="entry name" value="Laminin"/>
    <property type="match status" value="2"/>
</dbReference>
<dbReference type="GO" id="GO:0016020">
    <property type="term" value="C:membrane"/>
    <property type="evidence" value="ECO:0007669"/>
    <property type="project" value="UniProtKB-SubCell"/>
</dbReference>
<feature type="transmembrane region" description="Helical" evidence="10">
    <location>
        <begin position="984"/>
        <end position="1006"/>
    </location>
</feature>
<feature type="region of interest" description="Disordered" evidence="9">
    <location>
        <begin position="860"/>
        <end position="936"/>
    </location>
</feature>
<dbReference type="SMART" id="SM00181">
    <property type="entry name" value="EGF"/>
    <property type="match status" value="2"/>
</dbReference>
<dbReference type="Pfam" id="PF02210">
    <property type="entry name" value="Laminin_G_2"/>
    <property type="match status" value="4"/>
</dbReference>
<keyword evidence="4" id="KW-0677">Repeat</keyword>
<evidence type="ECO:0000313" key="14">
    <source>
        <dbReference type="RefSeq" id="XP_013396316.1"/>
    </source>
</evidence>
<dbReference type="CDD" id="cd00110">
    <property type="entry name" value="LamG"/>
    <property type="match status" value="4"/>
</dbReference>
<feature type="compositionally biased region" description="Polar residues" evidence="9">
    <location>
        <begin position="865"/>
        <end position="875"/>
    </location>
</feature>
<name>A0A1S3IEN3_LINAN</name>
<feature type="compositionally biased region" description="Low complexity" evidence="9">
    <location>
        <begin position="899"/>
        <end position="911"/>
    </location>
</feature>
<dbReference type="AlphaFoldDB" id="A0A1S3IEN3"/>
<dbReference type="PROSITE" id="PS50025">
    <property type="entry name" value="LAM_G_DOMAIN"/>
    <property type="match status" value="4"/>
</dbReference>
<dbReference type="Proteomes" id="UP000085678">
    <property type="component" value="Unplaced"/>
</dbReference>
<dbReference type="PANTHER" id="PTHR15036:SF89">
    <property type="entry name" value="NEUREXIN 1, ISOFORM F"/>
    <property type="match status" value="1"/>
</dbReference>
<dbReference type="InterPro" id="IPR050372">
    <property type="entry name" value="Neurexin-related_CASP"/>
</dbReference>